<reference evidence="3" key="1">
    <citation type="submission" date="2016-04" db="EMBL/GenBank/DDBJ databases">
        <title>Cephalotus genome sequencing.</title>
        <authorList>
            <person name="Fukushima K."/>
            <person name="Hasebe M."/>
            <person name="Fang X."/>
        </authorList>
    </citation>
    <scope>NUCLEOTIDE SEQUENCE [LARGE SCALE GENOMIC DNA]</scope>
    <source>
        <strain evidence="3">cv. St1</strain>
    </source>
</reference>
<keyword evidence="3" id="KW-1185">Reference proteome</keyword>
<feature type="compositionally biased region" description="Basic and acidic residues" evidence="1">
    <location>
        <begin position="57"/>
        <end position="82"/>
    </location>
</feature>
<dbReference type="OrthoDB" id="779250at2759"/>
<name>A0A1Q3AMN5_CEPFO</name>
<dbReference type="PANTHER" id="PTHR35985">
    <property type="entry name" value="OS07G0675200 PROTEIN"/>
    <property type="match status" value="1"/>
</dbReference>
<feature type="region of interest" description="Disordered" evidence="1">
    <location>
        <begin position="34"/>
        <end position="144"/>
    </location>
</feature>
<dbReference type="InParanoid" id="A0A1Q3AMN5"/>
<organism evidence="2 3">
    <name type="scientific">Cephalotus follicularis</name>
    <name type="common">Albany pitcher plant</name>
    <dbReference type="NCBI Taxonomy" id="3775"/>
    <lineage>
        <taxon>Eukaryota</taxon>
        <taxon>Viridiplantae</taxon>
        <taxon>Streptophyta</taxon>
        <taxon>Embryophyta</taxon>
        <taxon>Tracheophyta</taxon>
        <taxon>Spermatophyta</taxon>
        <taxon>Magnoliopsida</taxon>
        <taxon>eudicotyledons</taxon>
        <taxon>Gunneridae</taxon>
        <taxon>Pentapetalae</taxon>
        <taxon>rosids</taxon>
        <taxon>fabids</taxon>
        <taxon>Oxalidales</taxon>
        <taxon>Cephalotaceae</taxon>
        <taxon>Cephalotus</taxon>
    </lineage>
</organism>
<evidence type="ECO:0000313" key="3">
    <source>
        <dbReference type="Proteomes" id="UP000187406"/>
    </source>
</evidence>
<sequence length="244" mass="27562">MQSRLATKAIRPYRLLSGSNNNLACCRRRLATATRRTADPAAYSDELKVDPAVPSGKPEETKKLYEPNPAKKEIETEFKVDTGIEQPLGPPQPPYAPSTRLESTPIHNPSEPVKQQKHKNSTVPLPEDVSCVGFDGSPWPSDKERELEDEKQQMADNMEYYKHHKASPLLEIEVADTRKPIRRATDHVGPADEGGNVIGWRPEQLDTAEEALRRATEIWKQNAMRGDPTLPHSRVLRELRGEWF</sequence>
<comment type="caution">
    <text evidence="2">The sequence shown here is derived from an EMBL/GenBank/DDBJ whole genome shotgun (WGS) entry which is preliminary data.</text>
</comment>
<accession>A0A1Q3AMN5</accession>
<proteinExistence type="predicted"/>
<evidence type="ECO:0000313" key="2">
    <source>
        <dbReference type="EMBL" id="GAV57011.1"/>
    </source>
</evidence>
<dbReference type="EMBL" id="BDDD01000011">
    <property type="protein sequence ID" value="GAV57011.1"/>
    <property type="molecule type" value="Genomic_DNA"/>
</dbReference>
<dbReference type="AlphaFoldDB" id="A0A1Q3AMN5"/>
<gene>
    <name evidence="2" type="ORF">CFOL_v3_00550</name>
</gene>
<evidence type="ECO:0000256" key="1">
    <source>
        <dbReference type="SAM" id="MobiDB-lite"/>
    </source>
</evidence>
<dbReference type="Proteomes" id="UP000187406">
    <property type="component" value="Unassembled WGS sequence"/>
</dbReference>
<protein>
    <submittedName>
        <fullName evidence="2">Uncharacterized protein</fullName>
    </submittedName>
</protein>
<dbReference type="PANTHER" id="PTHR35985:SF1">
    <property type="entry name" value="OS07G0675200 PROTEIN"/>
    <property type="match status" value="1"/>
</dbReference>
<dbReference type="STRING" id="3775.A0A1Q3AMN5"/>